<evidence type="ECO:0000313" key="2">
    <source>
        <dbReference type="EMBL" id="ASB41568.1"/>
    </source>
</evidence>
<reference evidence="2" key="1">
    <citation type="journal article" date="2017" name="Genome Announc.">
        <title>High-Quality Whole-Genome Sequences of the Oligo-Mouse-Microbiota Bacterial Community.</title>
        <authorList>
            <person name="Garzetti D."/>
            <person name="Brugiroux S."/>
            <person name="Bunk B."/>
            <person name="Pukall R."/>
            <person name="McCoy K.D."/>
            <person name="Macpherson A.J."/>
            <person name="Stecher B."/>
        </authorList>
    </citation>
    <scope>NUCLEOTIDE SEQUENCE</scope>
    <source>
        <strain evidence="2">KB18</strain>
    </source>
</reference>
<keyword evidence="1" id="KW-0732">Signal</keyword>
<keyword evidence="4" id="KW-1185">Reference proteome</keyword>
<gene>
    <name evidence="2" type="ORF">ADH66_13440</name>
    <name evidence="3" type="ORF">I5Q82_03780</name>
</gene>
<sequence length="156" mass="16067">MKLNSLALAVCGAALGLMLAGCGGGGNSSSSSITLAQASDPAVNGSGSLVSSAAASSEVSEANGEKLVMMTVDEAITRFKSLDPEILGLPGEDMSGYQMYPTEKAVPVDGLPCLKITVYDESEVGTNHPEGTFLMARDGTALYKLEGNEVTRLEME</sequence>
<dbReference type="PROSITE" id="PS51257">
    <property type="entry name" value="PROKAR_LIPOPROTEIN"/>
    <property type="match status" value="1"/>
</dbReference>
<reference evidence="3 5" key="3">
    <citation type="submission" date="2020-11" db="EMBL/GenBank/DDBJ databases">
        <title>Closed and high quality bacterial genomes of the OMM12 community.</title>
        <authorList>
            <person name="Marbouty M."/>
            <person name="Lamy-Besnier Q."/>
            <person name="Debarbieux L."/>
            <person name="Koszul R."/>
        </authorList>
    </citation>
    <scope>NUCLEOTIDE SEQUENCE [LARGE SCALE GENOMIC DNA]</scope>
    <source>
        <strain evidence="3 5">KB18</strain>
    </source>
</reference>
<dbReference type="Proteomes" id="UP000596035">
    <property type="component" value="Chromosome"/>
</dbReference>
<evidence type="ECO:0000313" key="4">
    <source>
        <dbReference type="Proteomes" id="UP000196710"/>
    </source>
</evidence>
<evidence type="ECO:0000256" key="1">
    <source>
        <dbReference type="SAM" id="SignalP"/>
    </source>
</evidence>
<accession>A0A1Z2XSY9</accession>
<dbReference type="EMBL" id="CP021422">
    <property type="protein sequence ID" value="ASB41568.1"/>
    <property type="molecule type" value="Genomic_DNA"/>
</dbReference>
<protein>
    <recommendedName>
        <fullName evidence="6">Lipoprotein</fullName>
    </recommendedName>
</protein>
<reference evidence="4" key="2">
    <citation type="submission" date="2017-05" db="EMBL/GenBank/DDBJ databases">
        <title>Improved OligoMM genomes.</title>
        <authorList>
            <person name="Garzetti D."/>
        </authorList>
    </citation>
    <scope>NUCLEOTIDE SEQUENCE [LARGE SCALE GENOMIC DNA]</scope>
    <source>
        <strain evidence="4">KB18</strain>
    </source>
</reference>
<dbReference type="AlphaFoldDB" id="A0A1Z2XSY9"/>
<feature type="chain" id="PRO_5044568685" description="Lipoprotein" evidence="1">
    <location>
        <begin position="21"/>
        <end position="156"/>
    </location>
</feature>
<evidence type="ECO:0008006" key="6">
    <source>
        <dbReference type="Google" id="ProtNLM"/>
    </source>
</evidence>
<organism evidence="3 5">
    <name type="scientific">Acutalibacter muris</name>
    <dbReference type="NCBI Taxonomy" id="1796620"/>
    <lineage>
        <taxon>Bacteria</taxon>
        <taxon>Bacillati</taxon>
        <taxon>Bacillota</taxon>
        <taxon>Clostridia</taxon>
        <taxon>Eubacteriales</taxon>
        <taxon>Acutalibacteraceae</taxon>
        <taxon>Acutalibacter</taxon>
    </lineage>
</organism>
<feature type="signal peptide" evidence="1">
    <location>
        <begin position="1"/>
        <end position="20"/>
    </location>
</feature>
<evidence type="ECO:0000313" key="5">
    <source>
        <dbReference type="Proteomes" id="UP000596035"/>
    </source>
</evidence>
<dbReference type="EMBL" id="CP065321">
    <property type="protein sequence ID" value="QQR30828.1"/>
    <property type="molecule type" value="Genomic_DNA"/>
</dbReference>
<evidence type="ECO:0000313" key="3">
    <source>
        <dbReference type="EMBL" id="QQR30828.1"/>
    </source>
</evidence>
<name>A0A1Z2XSY9_9FIRM</name>
<dbReference type="KEGG" id="amur:ADH66_13440"/>
<dbReference type="Proteomes" id="UP000196710">
    <property type="component" value="Chromosome"/>
</dbReference>
<dbReference type="RefSeq" id="WP_066539669.1">
    <property type="nucleotide sequence ID" value="NZ_CP021422.1"/>
</dbReference>
<proteinExistence type="predicted"/>